<keyword evidence="3" id="KW-1185">Reference proteome</keyword>
<proteinExistence type="predicted"/>
<sequence length="276" mass="29970">MSTPAPVVRTAPITADTVEAYRGTFAASDPALAAGDPLPAAWEGVFFPFAVPLADLRPDGTPARDGVVPEIDLPRRMYAGETTEFLRPIRLGDEVVQTTSLGSVVDKTGSRGRLTFVDIVREYAVAGEVAVRSVWHDVFLEAADPDAPARAPRPDPSIAAEGEWVEELTPDARQLFRFSALTFNTHLIHYDRAWARDVEGLPDLLVHGPLTRILLMDAARRHTPERVPARLDVRAIAPVLVDRPLRLVGHTAPDGIRVTAVDADDVVLATADITWA</sequence>
<dbReference type="Proteomes" id="UP000831963">
    <property type="component" value="Chromosome"/>
</dbReference>
<evidence type="ECO:0000313" key="3">
    <source>
        <dbReference type="Proteomes" id="UP000831963"/>
    </source>
</evidence>
<reference evidence="2 3" key="1">
    <citation type="submission" date="2021-06" db="EMBL/GenBank/DDBJ databases">
        <title>Genome-based taxonomic framework of Microbacterium strains isolated from marine environment, the description of four new species and reclassification of four preexisting species.</title>
        <authorList>
            <person name="Lee S.D."/>
            <person name="Kim S.-M."/>
            <person name="Byeon Y.-S."/>
            <person name="Yang H.L."/>
            <person name="Kim I.S."/>
        </authorList>
    </citation>
    <scope>NUCLEOTIDE SEQUENCE [LARGE SCALE GENOMIC DNA]</scope>
    <source>
        <strain evidence="2 3">SSW1-36</strain>
    </source>
</reference>
<evidence type="ECO:0000259" key="1">
    <source>
        <dbReference type="Pfam" id="PF13452"/>
    </source>
</evidence>
<name>A0ABY4IME8_9MICO</name>
<dbReference type="PANTHER" id="PTHR28152">
    <property type="entry name" value="HYDROXYACYL-THIOESTER DEHYDRATASE TYPE 2, MITOCHONDRIAL"/>
    <property type="match status" value="1"/>
</dbReference>
<dbReference type="InterPro" id="IPR039569">
    <property type="entry name" value="FAS1-like_DH_region"/>
</dbReference>
<dbReference type="InterPro" id="IPR029069">
    <property type="entry name" value="HotDog_dom_sf"/>
</dbReference>
<dbReference type="Gene3D" id="3.10.129.10">
    <property type="entry name" value="Hotdog Thioesterase"/>
    <property type="match status" value="2"/>
</dbReference>
<feature type="domain" description="FAS1-like dehydratase" evidence="1">
    <location>
        <begin position="10"/>
        <end position="130"/>
    </location>
</feature>
<protein>
    <submittedName>
        <fullName evidence="2">MaoC family dehydratase N-terminal domain-containing protein</fullName>
    </submittedName>
</protein>
<dbReference type="InterPro" id="IPR052741">
    <property type="entry name" value="Mitochondrial_HTD2"/>
</dbReference>
<dbReference type="EMBL" id="CP078077">
    <property type="protein sequence ID" value="UPL13936.1"/>
    <property type="molecule type" value="Genomic_DNA"/>
</dbReference>
<dbReference type="RefSeq" id="WP_247957101.1">
    <property type="nucleotide sequence ID" value="NZ_CP078077.1"/>
</dbReference>
<accession>A0ABY4IME8</accession>
<evidence type="ECO:0000313" key="2">
    <source>
        <dbReference type="EMBL" id="UPL13936.1"/>
    </source>
</evidence>
<gene>
    <name evidence="2" type="ORF">KV396_05350</name>
</gene>
<dbReference type="Pfam" id="PF13452">
    <property type="entry name" value="FAS1_DH_region"/>
    <property type="match status" value="1"/>
</dbReference>
<organism evidence="2 3">
    <name type="scientific">Microbacterium galbinum</name>
    <dbReference type="NCBI Taxonomy" id="2851646"/>
    <lineage>
        <taxon>Bacteria</taxon>
        <taxon>Bacillati</taxon>
        <taxon>Actinomycetota</taxon>
        <taxon>Actinomycetes</taxon>
        <taxon>Micrococcales</taxon>
        <taxon>Microbacteriaceae</taxon>
        <taxon>Microbacterium</taxon>
    </lineage>
</organism>
<dbReference type="SUPFAM" id="SSF54637">
    <property type="entry name" value="Thioesterase/thiol ester dehydrase-isomerase"/>
    <property type="match status" value="2"/>
</dbReference>
<dbReference type="PANTHER" id="PTHR28152:SF1">
    <property type="entry name" value="HYDROXYACYL-THIOESTER DEHYDRATASE TYPE 2, MITOCHONDRIAL"/>
    <property type="match status" value="1"/>
</dbReference>